<dbReference type="InterPro" id="IPR036388">
    <property type="entry name" value="WH-like_DNA-bd_sf"/>
</dbReference>
<dbReference type="GO" id="GO:0032259">
    <property type="term" value="P:methylation"/>
    <property type="evidence" value="ECO:0007669"/>
    <property type="project" value="UniProtKB-KW"/>
</dbReference>
<evidence type="ECO:0000313" key="6">
    <source>
        <dbReference type="Proteomes" id="UP001523369"/>
    </source>
</evidence>
<name>A0ABT1DXG3_9ACTN</name>
<organism evidence="5 6">
    <name type="scientific">Paractinoplanes aksuensis</name>
    <dbReference type="NCBI Taxonomy" id="2939490"/>
    <lineage>
        <taxon>Bacteria</taxon>
        <taxon>Bacillati</taxon>
        <taxon>Actinomycetota</taxon>
        <taxon>Actinomycetes</taxon>
        <taxon>Micromonosporales</taxon>
        <taxon>Micromonosporaceae</taxon>
        <taxon>Paractinoplanes</taxon>
    </lineage>
</organism>
<keyword evidence="1 5" id="KW-0489">Methyltransferase</keyword>
<proteinExistence type="predicted"/>
<evidence type="ECO:0000256" key="1">
    <source>
        <dbReference type="ARBA" id="ARBA00022603"/>
    </source>
</evidence>
<evidence type="ECO:0000313" key="5">
    <source>
        <dbReference type="EMBL" id="MCO8275551.1"/>
    </source>
</evidence>
<dbReference type="Gene3D" id="3.40.50.150">
    <property type="entry name" value="Vaccinia Virus protein VP39"/>
    <property type="match status" value="1"/>
</dbReference>
<keyword evidence="3" id="KW-0949">S-adenosyl-L-methionine</keyword>
<protein>
    <submittedName>
        <fullName evidence="5">Methyltransferase domain-containing protein</fullName>
    </submittedName>
</protein>
<evidence type="ECO:0000256" key="3">
    <source>
        <dbReference type="ARBA" id="ARBA00022691"/>
    </source>
</evidence>
<sequence>MTDEEESEQRFAEAVAAAQVVELWSSGAQALSLLAAAHEWGWIRFLATPRDLDRLAEFTGHSPERVAVILDALQAHGVLRRDGRTVSLTPTFATLAADDAWLTLGDVLDSADLARRLVRGAVQGATAPLPGPDALIAARTAGGRPTSVTTGLVERLLQDLPEWHETLPQGHLLDVGCGVATNTLTLARMFPGLRATAVEVVPEVAVEARRRADRLQVADQVDVRCLDARDFDGATAFDSACWAQSFFPEPVRAATLAMIRRALRPGGWLILEEENADGQDLDQRSGPLRRLVRQQAHPALDRTAEELAAEAEAEGFRLHRLASTRFGRFVLLRRPV</sequence>
<dbReference type="RefSeq" id="WP_253241614.1">
    <property type="nucleotide sequence ID" value="NZ_JAMYJR010000038.1"/>
</dbReference>
<dbReference type="CDD" id="cd02440">
    <property type="entry name" value="AdoMet_MTases"/>
    <property type="match status" value="1"/>
</dbReference>
<dbReference type="Proteomes" id="UP001523369">
    <property type="component" value="Unassembled WGS sequence"/>
</dbReference>
<dbReference type="InterPro" id="IPR029063">
    <property type="entry name" value="SAM-dependent_MTases_sf"/>
</dbReference>
<dbReference type="SUPFAM" id="SSF53335">
    <property type="entry name" value="S-adenosyl-L-methionine-dependent methyltransferases"/>
    <property type="match status" value="1"/>
</dbReference>
<gene>
    <name evidence="5" type="ORF">M1L60_33700</name>
</gene>
<dbReference type="InterPro" id="IPR036390">
    <property type="entry name" value="WH_DNA-bd_sf"/>
</dbReference>
<dbReference type="InterPro" id="IPR041698">
    <property type="entry name" value="Methyltransf_25"/>
</dbReference>
<accession>A0ABT1DXG3</accession>
<dbReference type="Pfam" id="PF13649">
    <property type="entry name" value="Methyltransf_25"/>
    <property type="match status" value="1"/>
</dbReference>
<dbReference type="Gene3D" id="1.10.10.10">
    <property type="entry name" value="Winged helix-like DNA-binding domain superfamily/Winged helix DNA-binding domain"/>
    <property type="match status" value="1"/>
</dbReference>
<evidence type="ECO:0000259" key="4">
    <source>
        <dbReference type="Pfam" id="PF13649"/>
    </source>
</evidence>
<dbReference type="PANTHER" id="PTHR43464:SF19">
    <property type="entry name" value="UBIQUINONE BIOSYNTHESIS O-METHYLTRANSFERASE, MITOCHONDRIAL"/>
    <property type="match status" value="1"/>
</dbReference>
<feature type="domain" description="Methyltransferase" evidence="4">
    <location>
        <begin position="173"/>
        <end position="267"/>
    </location>
</feature>
<dbReference type="PANTHER" id="PTHR43464">
    <property type="entry name" value="METHYLTRANSFERASE"/>
    <property type="match status" value="1"/>
</dbReference>
<keyword evidence="2" id="KW-0808">Transferase</keyword>
<evidence type="ECO:0000256" key="2">
    <source>
        <dbReference type="ARBA" id="ARBA00022679"/>
    </source>
</evidence>
<dbReference type="GO" id="GO:0008168">
    <property type="term" value="F:methyltransferase activity"/>
    <property type="evidence" value="ECO:0007669"/>
    <property type="project" value="UniProtKB-KW"/>
</dbReference>
<keyword evidence="6" id="KW-1185">Reference proteome</keyword>
<reference evidence="5 6" key="1">
    <citation type="submission" date="2022-06" db="EMBL/GenBank/DDBJ databases">
        <title>New Species of the Genus Actinoplanes, ActinopZanes ferrugineus.</title>
        <authorList>
            <person name="Ding P."/>
        </authorList>
    </citation>
    <scope>NUCLEOTIDE SEQUENCE [LARGE SCALE GENOMIC DNA]</scope>
    <source>
        <strain evidence="5 6">TRM88003</strain>
    </source>
</reference>
<comment type="caution">
    <text evidence="5">The sequence shown here is derived from an EMBL/GenBank/DDBJ whole genome shotgun (WGS) entry which is preliminary data.</text>
</comment>
<dbReference type="EMBL" id="JAMYJR010000038">
    <property type="protein sequence ID" value="MCO8275551.1"/>
    <property type="molecule type" value="Genomic_DNA"/>
</dbReference>
<dbReference type="SUPFAM" id="SSF46785">
    <property type="entry name" value="Winged helix' DNA-binding domain"/>
    <property type="match status" value="1"/>
</dbReference>